<dbReference type="AlphaFoldDB" id="A0A1S2LP62"/>
<sequence>MKPGNIKQFSHLREFTTLQQFNETMKQTLSQYGDQFTKGELIAFTILTRFSVKEIGICNARICKLVEAAQTEKGGVSRSTFERMLKKAKQLGILSIHHTTREKGGYSHNVYVFHRFDGTLSEKLTERQTTKKSTTPTPPPEKIRAETSKLENKIKDKDLRPITLDTLDHTFVPSYVPTSFTKTVKPFFNRAKQICELWDRVLIAYRQMKFTEAIESLLPIITEAFKETVYKFKQNKIQKSFTAYFYGTLVGKLVVQKRKYAAKESLFGRWLRM</sequence>
<keyword evidence="3" id="KW-1185">Reference proteome</keyword>
<dbReference type="RefSeq" id="WP_071309242.1">
    <property type="nucleotide sequence ID" value="NZ_MLQR01000021.1"/>
</dbReference>
<dbReference type="OrthoDB" id="2697418at2"/>
<organism evidence="2 3">
    <name type="scientific">Anaerobacillus alkalilacustris</name>
    <dbReference type="NCBI Taxonomy" id="393763"/>
    <lineage>
        <taxon>Bacteria</taxon>
        <taxon>Bacillati</taxon>
        <taxon>Bacillota</taxon>
        <taxon>Bacilli</taxon>
        <taxon>Bacillales</taxon>
        <taxon>Bacillaceae</taxon>
        <taxon>Anaerobacillus</taxon>
    </lineage>
</organism>
<proteinExistence type="predicted"/>
<dbReference type="Proteomes" id="UP000179524">
    <property type="component" value="Unassembled WGS sequence"/>
</dbReference>
<comment type="caution">
    <text evidence="2">The sequence shown here is derived from an EMBL/GenBank/DDBJ whole genome shotgun (WGS) entry which is preliminary data.</text>
</comment>
<accession>A0A1S2LP62</accession>
<protein>
    <submittedName>
        <fullName evidence="2">Uncharacterized protein</fullName>
    </submittedName>
</protein>
<evidence type="ECO:0000313" key="2">
    <source>
        <dbReference type="EMBL" id="OIJ14271.1"/>
    </source>
</evidence>
<dbReference type="EMBL" id="MLQR01000021">
    <property type="protein sequence ID" value="OIJ14271.1"/>
    <property type="molecule type" value="Genomic_DNA"/>
</dbReference>
<reference evidence="2 3" key="1">
    <citation type="submission" date="2016-10" db="EMBL/GenBank/DDBJ databases">
        <title>Draft genome sequences of four alkaliphilic bacteria belonging to the Anaerobacillus genus.</title>
        <authorList>
            <person name="Bassil N.M."/>
            <person name="Lloyd J.R."/>
        </authorList>
    </citation>
    <scope>NUCLEOTIDE SEQUENCE [LARGE SCALE GENOMIC DNA]</scope>
    <source>
        <strain evidence="2 3">DSM 18345</strain>
    </source>
</reference>
<name>A0A1S2LP62_9BACI</name>
<feature type="region of interest" description="Disordered" evidence="1">
    <location>
        <begin position="124"/>
        <end position="143"/>
    </location>
</feature>
<evidence type="ECO:0000313" key="3">
    <source>
        <dbReference type="Proteomes" id="UP000179524"/>
    </source>
</evidence>
<gene>
    <name evidence="2" type="ORF">BKP37_08835</name>
</gene>
<evidence type="ECO:0000256" key="1">
    <source>
        <dbReference type="SAM" id="MobiDB-lite"/>
    </source>
</evidence>